<feature type="domain" description="dATP/dGTP diphosphohydrolase N-terminal" evidence="1">
    <location>
        <begin position="7"/>
        <end position="105"/>
    </location>
</feature>
<accession>A0A0F9Y2R8</accession>
<evidence type="ECO:0000259" key="1">
    <source>
        <dbReference type="Pfam" id="PF18909"/>
    </source>
</evidence>
<dbReference type="Pfam" id="PF18909">
    <property type="entry name" value="dGTP_diPhyd_N"/>
    <property type="match status" value="1"/>
</dbReference>
<gene>
    <name evidence="2" type="ORF">LCGC14_0141980</name>
</gene>
<evidence type="ECO:0000313" key="2">
    <source>
        <dbReference type="EMBL" id="KKN98953.1"/>
    </source>
</evidence>
<organism evidence="2">
    <name type="scientific">marine sediment metagenome</name>
    <dbReference type="NCBI Taxonomy" id="412755"/>
    <lineage>
        <taxon>unclassified sequences</taxon>
        <taxon>metagenomes</taxon>
        <taxon>ecological metagenomes</taxon>
    </lineage>
</organism>
<reference evidence="2" key="1">
    <citation type="journal article" date="2015" name="Nature">
        <title>Complex archaea that bridge the gap between prokaryotes and eukaryotes.</title>
        <authorList>
            <person name="Spang A."/>
            <person name="Saw J.H."/>
            <person name="Jorgensen S.L."/>
            <person name="Zaremba-Niedzwiedzka K."/>
            <person name="Martijn J."/>
            <person name="Lind A.E."/>
            <person name="van Eijk R."/>
            <person name="Schleper C."/>
            <person name="Guy L."/>
            <person name="Ettema T.J."/>
        </authorList>
    </citation>
    <scope>NUCLEOTIDE SEQUENCE</scope>
</reference>
<sequence length="145" mass="16322">MKKKDTNPKDRMATARLDLSLFPTTARAYGALAMTEGDLKYGGYNYRVSGVKASVYFAAVNRHLDKWFNGEWADQKTEVPHLASALACIGVLIDAIECKKLNDDRPPKCEMAALLNDMENKVIHLQHLFQDGPARYTEQDKEDKS</sequence>
<dbReference type="AlphaFoldDB" id="A0A0F9Y2R8"/>
<comment type="caution">
    <text evidence="2">The sequence shown here is derived from an EMBL/GenBank/DDBJ whole genome shotgun (WGS) entry which is preliminary data.</text>
</comment>
<dbReference type="InterPro" id="IPR044038">
    <property type="entry name" value="dATP/dGTP_diPOhydrolase_N"/>
</dbReference>
<name>A0A0F9Y2R8_9ZZZZ</name>
<protein>
    <recommendedName>
        <fullName evidence="1">dATP/dGTP diphosphohydrolase N-terminal domain-containing protein</fullName>
    </recommendedName>
</protein>
<dbReference type="EMBL" id="LAZR01000049">
    <property type="protein sequence ID" value="KKN98953.1"/>
    <property type="molecule type" value="Genomic_DNA"/>
</dbReference>
<proteinExistence type="predicted"/>